<dbReference type="EMBL" id="MIGC01004903">
    <property type="protein sequence ID" value="PHJ17524.1"/>
    <property type="molecule type" value="Genomic_DNA"/>
</dbReference>
<evidence type="ECO:0000313" key="2">
    <source>
        <dbReference type="EMBL" id="PHJ17524.1"/>
    </source>
</evidence>
<feature type="region of interest" description="Disordered" evidence="1">
    <location>
        <begin position="20"/>
        <end position="96"/>
    </location>
</feature>
<feature type="compositionally biased region" description="Basic and acidic residues" evidence="1">
    <location>
        <begin position="80"/>
        <end position="96"/>
    </location>
</feature>
<sequence>MGCACVSFSPITYDDYLSSLSSSSVETNHDYGSGAPGGQVPKNDSGEKEEKEEGGGEHQKMKMEEGEEEEMRKKKMKERSRREGKKEEKEKKEEGDEGLLKRFRQVVAAKDEDDVLCFKAIFKTDKKGQKKRRLFVVYLKVPLYEKPPQFRLLEVCDRASSSSSSLHLRTRDSAGGCPLVKSELSLAAGAVPHEGCHGKAKDMTRNDQNSAKEAKDDMQVDFSPSSSFPAAWLDSSEGSSLQASMPTLQAVEDMVNVWVVENVKKISSSSLPYPYSSSSSSSLLLCGMVASQIEYLKVCFVYR</sequence>
<dbReference type="Proteomes" id="UP000221165">
    <property type="component" value="Unassembled WGS sequence"/>
</dbReference>
<name>A0A2C6KM56_9APIC</name>
<proteinExistence type="predicted"/>
<keyword evidence="3" id="KW-1185">Reference proteome</keyword>
<accession>A0A2C6KM56</accession>
<dbReference type="GeneID" id="94431992"/>
<evidence type="ECO:0000313" key="3">
    <source>
        <dbReference type="Proteomes" id="UP000221165"/>
    </source>
</evidence>
<dbReference type="RefSeq" id="XP_067919243.1">
    <property type="nucleotide sequence ID" value="XM_068068781.1"/>
</dbReference>
<dbReference type="AlphaFoldDB" id="A0A2C6KM56"/>
<feature type="compositionally biased region" description="Basic and acidic residues" evidence="1">
    <location>
        <begin position="44"/>
        <end position="64"/>
    </location>
</feature>
<evidence type="ECO:0000256" key="1">
    <source>
        <dbReference type="SAM" id="MobiDB-lite"/>
    </source>
</evidence>
<gene>
    <name evidence="2" type="ORF">CSUI_008654</name>
</gene>
<dbReference type="VEuPathDB" id="ToxoDB:CSUI_008654"/>
<protein>
    <submittedName>
        <fullName evidence="2">Uncharacterized protein</fullName>
    </submittedName>
</protein>
<feature type="region of interest" description="Disordered" evidence="1">
    <location>
        <begin position="195"/>
        <end position="218"/>
    </location>
</feature>
<reference evidence="2 3" key="1">
    <citation type="journal article" date="2017" name="Int. J. Parasitol.">
        <title>The genome of the protozoan parasite Cystoisospora suis and a reverse vaccinology approach to identify vaccine candidates.</title>
        <authorList>
            <person name="Palmieri N."/>
            <person name="Shrestha A."/>
            <person name="Ruttkowski B."/>
            <person name="Beck T."/>
            <person name="Vogl C."/>
            <person name="Tomley F."/>
            <person name="Blake D.P."/>
            <person name="Joachim A."/>
        </authorList>
    </citation>
    <scope>NUCLEOTIDE SEQUENCE [LARGE SCALE GENOMIC DNA]</scope>
    <source>
        <strain evidence="2 3">Wien I</strain>
    </source>
</reference>
<comment type="caution">
    <text evidence="2">The sequence shown here is derived from an EMBL/GenBank/DDBJ whole genome shotgun (WGS) entry which is preliminary data.</text>
</comment>
<organism evidence="2 3">
    <name type="scientific">Cystoisospora suis</name>
    <dbReference type="NCBI Taxonomy" id="483139"/>
    <lineage>
        <taxon>Eukaryota</taxon>
        <taxon>Sar</taxon>
        <taxon>Alveolata</taxon>
        <taxon>Apicomplexa</taxon>
        <taxon>Conoidasida</taxon>
        <taxon>Coccidia</taxon>
        <taxon>Eucoccidiorida</taxon>
        <taxon>Eimeriorina</taxon>
        <taxon>Sarcocystidae</taxon>
        <taxon>Cystoisospora</taxon>
    </lineage>
</organism>